<name>A0A168N0F3_9BACL</name>
<proteinExistence type="predicted"/>
<protein>
    <submittedName>
        <fullName evidence="1">Uncharacterized protein</fullName>
    </submittedName>
</protein>
<dbReference type="OrthoDB" id="2082669at2"/>
<evidence type="ECO:0000313" key="2">
    <source>
        <dbReference type="Proteomes" id="UP000076967"/>
    </source>
</evidence>
<dbReference type="Proteomes" id="UP000076967">
    <property type="component" value="Unassembled WGS sequence"/>
</dbReference>
<evidence type="ECO:0000313" key="1">
    <source>
        <dbReference type="EMBL" id="OAB45252.1"/>
    </source>
</evidence>
<dbReference type="EMBL" id="LVJH01000003">
    <property type="protein sequence ID" value="OAB45252.1"/>
    <property type="molecule type" value="Genomic_DNA"/>
</dbReference>
<accession>A0A168N0F3</accession>
<gene>
    <name evidence="1" type="ORF">PGLA_03040</name>
</gene>
<keyword evidence="2" id="KW-1185">Reference proteome</keyword>
<sequence length="138" mass="16180">MKKYISQNELDHFSFHDCVIDTINIMNNEIIMVLESIDVLAEHSLNPYDVAKNTDACTIRFINVEQHRAKIYKDNYESVLPLVEMNDSEILKFDYKKVNRTNEYIIFGSASSKYNNNFSEIIIIAENVELGWNKYEDD</sequence>
<dbReference type="RefSeq" id="WP_068528505.1">
    <property type="nucleotide sequence ID" value="NZ_LVJH01000003.1"/>
</dbReference>
<organism evidence="1 2">
    <name type="scientific">Paenibacillus glacialis</name>
    <dbReference type="NCBI Taxonomy" id="494026"/>
    <lineage>
        <taxon>Bacteria</taxon>
        <taxon>Bacillati</taxon>
        <taxon>Bacillota</taxon>
        <taxon>Bacilli</taxon>
        <taxon>Bacillales</taxon>
        <taxon>Paenibacillaceae</taxon>
        <taxon>Paenibacillus</taxon>
    </lineage>
</organism>
<comment type="caution">
    <text evidence="1">The sequence shown here is derived from an EMBL/GenBank/DDBJ whole genome shotgun (WGS) entry which is preliminary data.</text>
</comment>
<dbReference type="STRING" id="494026.PGLA_03040"/>
<dbReference type="AlphaFoldDB" id="A0A168N0F3"/>
<reference evidence="1 2" key="1">
    <citation type="submission" date="2016-03" db="EMBL/GenBank/DDBJ databases">
        <title>Draft genome sequence of Paenibacillus glacialis DSM 22343.</title>
        <authorList>
            <person name="Shin S.-K."/>
            <person name="Yi H."/>
        </authorList>
    </citation>
    <scope>NUCLEOTIDE SEQUENCE [LARGE SCALE GENOMIC DNA]</scope>
    <source>
        <strain evidence="1 2">DSM 22343</strain>
    </source>
</reference>